<proteinExistence type="predicted"/>
<dbReference type="PANTHER" id="PTHR31390">
    <property type="entry name" value="EXPRESSED PROTEIN"/>
    <property type="match status" value="1"/>
</dbReference>
<name>A0A7C9AFQ2_OPUST</name>
<feature type="compositionally biased region" description="Low complexity" evidence="1">
    <location>
        <begin position="254"/>
        <end position="271"/>
    </location>
</feature>
<protein>
    <submittedName>
        <fullName evidence="2">Uncharacterized protein</fullName>
    </submittedName>
</protein>
<dbReference type="Pfam" id="PF12043">
    <property type="entry name" value="DUF3527"/>
    <property type="match status" value="1"/>
</dbReference>
<feature type="compositionally biased region" description="Polar residues" evidence="1">
    <location>
        <begin position="230"/>
        <end position="253"/>
    </location>
</feature>
<sequence length="631" mass="69234">MGNKYADKENHQNEGDVVYSSVKSDRVTGHTTLYISESKTWSLVKGAKPGTVILGFTQSETGESWFQELFPKRSRGIRIRIPKRLVSLDEKNLRRCLKVMHINALKGASCALSVNLSSSDMGFAPDCVTIARNSSIERKKDAINYSMVVGTGGLDVSLVGEGIVDSIMGSDSMMSILRSPLFQKLGISDHEARLGGASLFENKRCIAPAYQSSPGRLSFSPFQKPGKRTLASSNQDYRADSVQRSPISISSGLSVPSDQSSASSSSPSDSQGMLQCMWKGGIPHFAFSLDEQKELYIASACKVEVANDKVLDYVYSFHLKPTGRNMFDFADDTHLVGKMRVSTSFSLCPNHSRVMETEFVLVGANENHAKEMQGSTLNNRRTTKFSKAMEVFKVGHPLKQRTPSLFGGIPEDFSADKGLDLGNSLDQRRRDNVREVDFTPNLELAAIVVKDHIQREKIEEEEVGGWGLKFLKKAETKQNTASSDASAPSECCPMNVSKSSATVDIIVPAGHHGQPMTKDGGPTSLIERWRLGGRCDCGGWDIGCPLKVLKARPRRENGWPSSESRSDRKSIDVFTEGLKQGRPALKMVNIHEGLYFIGFQSTCLSPLQCFSIAVAIIHSQSSSLQPKCVHD</sequence>
<dbReference type="InterPro" id="IPR021916">
    <property type="entry name" value="DUF3527"/>
</dbReference>
<dbReference type="PANTHER" id="PTHR31390:SF2">
    <property type="entry name" value="EXPRESSED PROTEIN"/>
    <property type="match status" value="1"/>
</dbReference>
<evidence type="ECO:0000256" key="1">
    <source>
        <dbReference type="SAM" id="MobiDB-lite"/>
    </source>
</evidence>
<accession>A0A7C9AFQ2</accession>
<dbReference type="AlphaFoldDB" id="A0A7C9AFQ2"/>
<dbReference type="EMBL" id="GISG01227988">
    <property type="protein sequence ID" value="MBA4665677.1"/>
    <property type="molecule type" value="Transcribed_RNA"/>
</dbReference>
<reference evidence="2" key="1">
    <citation type="journal article" date="2013" name="J. Plant Res.">
        <title>Effect of fungi and light on seed germination of three Opuntia species from semiarid lands of central Mexico.</title>
        <authorList>
            <person name="Delgado-Sanchez P."/>
            <person name="Jimenez-Bremont J.F."/>
            <person name="Guerrero-Gonzalez Mde L."/>
            <person name="Flores J."/>
        </authorList>
    </citation>
    <scope>NUCLEOTIDE SEQUENCE</scope>
    <source>
        <tissue evidence="2">Cladode</tissue>
    </source>
</reference>
<feature type="region of interest" description="Disordered" evidence="1">
    <location>
        <begin position="217"/>
        <end position="271"/>
    </location>
</feature>
<reference evidence="2" key="2">
    <citation type="submission" date="2020-07" db="EMBL/GenBank/DDBJ databases">
        <authorList>
            <person name="Vera ALvarez R."/>
            <person name="Arias-Moreno D.M."/>
            <person name="Jimenez-Jacinto V."/>
            <person name="Jimenez-Bremont J.F."/>
            <person name="Swaminathan K."/>
            <person name="Moose S.P."/>
            <person name="Guerrero-Gonzalez M.L."/>
            <person name="Marino-Ramirez L."/>
            <person name="Landsman D."/>
            <person name="Rodriguez-Kessler M."/>
            <person name="Delgado-Sanchez P."/>
        </authorList>
    </citation>
    <scope>NUCLEOTIDE SEQUENCE</scope>
    <source>
        <tissue evidence="2">Cladode</tissue>
    </source>
</reference>
<organism evidence="2">
    <name type="scientific">Opuntia streptacantha</name>
    <name type="common">Prickly pear cactus</name>
    <name type="synonym">Opuntia cardona</name>
    <dbReference type="NCBI Taxonomy" id="393608"/>
    <lineage>
        <taxon>Eukaryota</taxon>
        <taxon>Viridiplantae</taxon>
        <taxon>Streptophyta</taxon>
        <taxon>Embryophyta</taxon>
        <taxon>Tracheophyta</taxon>
        <taxon>Spermatophyta</taxon>
        <taxon>Magnoliopsida</taxon>
        <taxon>eudicotyledons</taxon>
        <taxon>Gunneridae</taxon>
        <taxon>Pentapetalae</taxon>
        <taxon>Caryophyllales</taxon>
        <taxon>Cactineae</taxon>
        <taxon>Cactaceae</taxon>
        <taxon>Opuntioideae</taxon>
        <taxon>Opuntia</taxon>
    </lineage>
</organism>
<evidence type="ECO:0000313" key="2">
    <source>
        <dbReference type="EMBL" id="MBA4665677.1"/>
    </source>
</evidence>